<gene>
    <name evidence="1" type="ORF">SAMN05444366_1464</name>
</gene>
<protein>
    <submittedName>
        <fullName evidence="1">Uncharacterized protein</fullName>
    </submittedName>
</protein>
<proteinExistence type="predicted"/>
<dbReference type="EMBL" id="FRBY01000002">
    <property type="protein sequence ID" value="SHL76162.1"/>
    <property type="molecule type" value="Genomic_DNA"/>
</dbReference>
<keyword evidence="2" id="KW-1185">Reference proteome</keyword>
<accession>A0A1M7D9I3</accession>
<evidence type="ECO:0000313" key="2">
    <source>
        <dbReference type="Proteomes" id="UP000184121"/>
    </source>
</evidence>
<name>A0A1M7D9I3_9FLAO</name>
<reference evidence="2" key="1">
    <citation type="submission" date="2016-11" db="EMBL/GenBank/DDBJ databases">
        <authorList>
            <person name="Varghese N."/>
            <person name="Submissions S."/>
        </authorList>
    </citation>
    <scope>NUCLEOTIDE SEQUENCE [LARGE SCALE GENOMIC DNA]</scope>
    <source>
        <strain evidence="2">DSM 1811</strain>
    </source>
</reference>
<dbReference type="AlphaFoldDB" id="A0A1M7D9I3"/>
<organism evidence="1 2">
    <name type="scientific">Flavobacterium saccharophilum</name>
    <dbReference type="NCBI Taxonomy" id="29534"/>
    <lineage>
        <taxon>Bacteria</taxon>
        <taxon>Pseudomonadati</taxon>
        <taxon>Bacteroidota</taxon>
        <taxon>Flavobacteriia</taxon>
        <taxon>Flavobacteriales</taxon>
        <taxon>Flavobacteriaceae</taxon>
        <taxon>Flavobacterium</taxon>
    </lineage>
</organism>
<sequence>MKKKFKILSLFLPLVVVFAILFPAIHSYEHIQNHNSSHKSIKLQFHTNKADLKVHDHSNEECAICHFKFSPVATFTFDCFQFYKNSALIHTTHFYSKSFSEFFKGSLFSLRAPPVF</sequence>
<dbReference type="STRING" id="29534.SAMN05444366_1464"/>
<dbReference type="Proteomes" id="UP000184121">
    <property type="component" value="Unassembled WGS sequence"/>
</dbReference>
<evidence type="ECO:0000313" key="1">
    <source>
        <dbReference type="EMBL" id="SHL76162.1"/>
    </source>
</evidence>